<dbReference type="InterPro" id="IPR002110">
    <property type="entry name" value="Ankyrin_rpt"/>
</dbReference>
<dbReference type="InterPro" id="IPR016024">
    <property type="entry name" value="ARM-type_fold"/>
</dbReference>
<evidence type="ECO:0000256" key="2">
    <source>
        <dbReference type="ARBA" id="ARBA00023043"/>
    </source>
</evidence>
<reference evidence="5 6" key="1">
    <citation type="submission" date="2016-02" db="EMBL/GenBank/DDBJ databases">
        <title>Genome analysis of coral dinoflagellate symbionts highlights evolutionary adaptations to a symbiotic lifestyle.</title>
        <authorList>
            <person name="Aranda M."/>
            <person name="Li Y."/>
            <person name="Liew Y.J."/>
            <person name="Baumgarten S."/>
            <person name="Simakov O."/>
            <person name="Wilson M."/>
            <person name="Piel J."/>
            <person name="Ashoor H."/>
            <person name="Bougouffa S."/>
            <person name="Bajic V.B."/>
            <person name="Ryu T."/>
            <person name="Ravasi T."/>
            <person name="Bayer T."/>
            <person name="Micklem G."/>
            <person name="Kim H."/>
            <person name="Bhak J."/>
            <person name="Lajeunesse T.C."/>
            <person name="Voolstra C.R."/>
        </authorList>
    </citation>
    <scope>NUCLEOTIDE SEQUENCE [LARGE SCALE GENOMIC DNA]</scope>
    <source>
        <strain evidence="5 6">CCMP2467</strain>
    </source>
</reference>
<evidence type="ECO:0000256" key="1">
    <source>
        <dbReference type="ARBA" id="ARBA00022737"/>
    </source>
</evidence>
<dbReference type="Pfam" id="PF12796">
    <property type="entry name" value="Ank_2"/>
    <property type="match status" value="1"/>
</dbReference>
<accession>A0A1Q9C022</accession>
<feature type="region of interest" description="Disordered" evidence="4">
    <location>
        <begin position="787"/>
        <end position="834"/>
    </location>
</feature>
<dbReference type="InterPro" id="IPR036770">
    <property type="entry name" value="Ankyrin_rpt-contain_sf"/>
</dbReference>
<dbReference type="SUPFAM" id="SSF48403">
    <property type="entry name" value="Ankyrin repeat"/>
    <property type="match status" value="1"/>
</dbReference>
<dbReference type="InterPro" id="IPR011989">
    <property type="entry name" value="ARM-like"/>
</dbReference>
<evidence type="ECO:0000313" key="5">
    <source>
        <dbReference type="EMBL" id="OLP76274.1"/>
    </source>
</evidence>
<dbReference type="PROSITE" id="PS50088">
    <property type="entry name" value="ANK_REPEAT"/>
    <property type="match status" value="1"/>
</dbReference>
<sequence length="1161" mass="125661">MEQIGIYIATITSGSPEERLRALAPLGLAIALFLADIESSNDVSLLLTVLEQAITSIANTGRALALGQLREIASALENYHCRACRIYCIYEGGLWQSALACTLSAYNIYCTSNWAHTDMPLGTCVHIVDAFVEGLQTVLIGATVSATSLVYLPTWGAIDGDLFIREIAYNCQLIYKGTRQIGGGIASFYWVLVLPDRFIDALIQGEELDVSMFPQHQLNPCLTLQTALSKTLHWCRQAVLQEEDELSVLYWRPELPRTSSGMKTRSGTGGQQNWHNTSYISASYCGIITGENGVVRLSAEELESAFALRLRVSIRQCIGGVLQDAFQTGRSSIGVHRHLRYPLCCCDIAGVPALSLLNTHGIEARTYSDHLCDWTEDLPRDSSGTTEPRRARTLAVYWPSGAPQSAIAEDFFHCVPTAIEVVDLSIVCYTRVLHCCIMAPRREDKKQQEKKTWLQEYYDNPGYGPPGGTVSNLTDQEMCDHVEMLVEHLEDDDLKKRIKAAEAMSAYIADDTYLPEKMPVHPAQVLATLFHKAIPDRLACISAARCLSIMGRKAASYASGALTKVLQNSGSDLRYEALVALGYLGPGAAPEAAAAVAGRATDDDDARLRRQALHTLTIFGPDAAHVSSAAIAKACHDEDTDVQVAAIKCMTAMGSDIDCSVAGPSLVKVLNSGSQEMRRFAMETVAVIGSGLASYVSKPIAEHLRPLPGSDTELRLLAVIALEALGPEVVYEQEVLLARAVKDPEIEVRERAFLTLRDAGCVKGMMGSMMLEERIFSPEVLAASKLAADDSDSGSSASSDSDSSAELESFGSEAEEDEENYPEDSLGLAEESRESPACEDVFVVELWGREKGHRRRGGGAPPQEPYAVVLRPGDTPATAAASKAKSNCLTVSHRHLFPECRRFTTPMGHTCISCVLPVSIVLVAASAQQDCTYLICPSGHAPKLRVTPPLCKGQCNVAVDLYTCCDQLCSDFSCQGASELKANSSEIVCRGQCDKLRDRSRCCDMLPAQDERLQLLRASVAGKASQVDRLVSMSVDTRRTLPGGTGALHFAALHGHTQNLRRLIDGRGDVNALDALGWAPLHLAAGADQAPIGPGRIAAMNLLIDSRAIPDLRSGDGLEPLDVARQAAQSPRVGQGQKDLAVLLARRVRAWRDELNLTQSS</sequence>
<evidence type="ECO:0000256" key="3">
    <source>
        <dbReference type="PROSITE-ProRule" id="PRU00023"/>
    </source>
</evidence>
<keyword evidence="1" id="KW-0677">Repeat</keyword>
<dbReference type="InterPro" id="IPR050776">
    <property type="entry name" value="Ank_Repeat/CDKN_Inhibitor"/>
</dbReference>
<dbReference type="SUPFAM" id="SSF48371">
    <property type="entry name" value="ARM repeat"/>
    <property type="match status" value="1"/>
</dbReference>
<dbReference type="Gene3D" id="1.25.40.20">
    <property type="entry name" value="Ankyrin repeat-containing domain"/>
    <property type="match status" value="1"/>
</dbReference>
<name>A0A1Q9C022_SYMMI</name>
<dbReference type="Proteomes" id="UP000186817">
    <property type="component" value="Unassembled WGS sequence"/>
</dbReference>
<feature type="repeat" description="ANK" evidence="3">
    <location>
        <begin position="1043"/>
        <end position="1075"/>
    </location>
</feature>
<dbReference type="OrthoDB" id="45365at2759"/>
<organism evidence="5 6">
    <name type="scientific">Symbiodinium microadriaticum</name>
    <name type="common">Dinoflagellate</name>
    <name type="synonym">Zooxanthella microadriatica</name>
    <dbReference type="NCBI Taxonomy" id="2951"/>
    <lineage>
        <taxon>Eukaryota</taxon>
        <taxon>Sar</taxon>
        <taxon>Alveolata</taxon>
        <taxon>Dinophyceae</taxon>
        <taxon>Suessiales</taxon>
        <taxon>Symbiodiniaceae</taxon>
        <taxon>Symbiodinium</taxon>
    </lineage>
</organism>
<keyword evidence="6" id="KW-1185">Reference proteome</keyword>
<keyword evidence="2 3" id="KW-0040">ANK repeat</keyword>
<dbReference type="PANTHER" id="PTHR24201">
    <property type="entry name" value="ANK_REP_REGION DOMAIN-CONTAINING PROTEIN"/>
    <property type="match status" value="1"/>
</dbReference>
<comment type="caution">
    <text evidence="5">The sequence shown here is derived from an EMBL/GenBank/DDBJ whole genome shotgun (WGS) entry which is preliminary data.</text>
</comment>
<feature type="compositionally biased region" description="Acidic residues" evidence="4">
    <location>
        <begin position="813"/>
        <end position="822"/>
    </location>
</feature>
<dbReference type="PANTHER" id="PTHR24201:SF15">
    <property type="entry name" value="ANKYRIN REPEAT DOMAIN-CONTAINING PROTEIN 66"/>
    <property type="match status" value="1"/>
</dbReference>
<dbReference type="Gene3D" id="1.25.10.10">
    <property type="entry name" value="Leucine-rich Repeat Variant"/>
    <property type="match status" value="2"/>
</dbReference>
<gene>
    <name evidence="5" type="ORF">AK812_SmicGene43811</name>
</gene>
<proteinExistence type="predicted"/>
<protein>
    <submittedName>
        <fullName evidence="5">Uncharacterized protein</fullName>
    </submittedName>
</protein>
<evidence type="ECO:0000313" key="6">
    <source>
        <dbReference type="Proteomes" id="UP000186817"/>
    </source>
</evidence>
<dbReference type="AlphaFoldDB" id="A0A1Q9C022"/>
<dbReference type="SMART" id="SM00248">
    <property type="entry name" value="ANK"/>
    <property type="match status" value="2"/>
</dbReference>
<dbReference type="EMBL" id="LSRX01002078">
    <property type="protein sequence ID" value="OLP76274.1"/>
    <property type="molecule type" value="Genomic_DNA"/>
</dbReference>
<evidence type="ECO:0000256" key="4">
    <source>
        <dbReference type="SAM" id="MobiDB-lite"/>
    </source>
</evidence>
<dbReference type="PROSITE" id="PS50297">
    <property type="entry name" value="ANK_REP_REGION"/>
    <property type="match status" value="1"/>
</dbReference>
<feature type="compositionally biased region" description="Low complexity" evidence="4">
    <location>
        <begin position="793"/>
        <end position="812"/>
    </location>
</feature>